<dbReference type="InterPro" id="IPR001650">
    <property type="entry name" value="Helicase_C-like"/>
</dbReference>
<protein>
    <submittedName>
        <fullName evidence="12">DEAD/DEAH box helicase</fullName>
    </submittedName>
</protein>
<dbReference type="AlphaFoldDB" id="A0A9X2L8Z7"/>
<feature type="domain" description="DEAD-box RNA helicase Q" evidence="11">
    <location>
        <begin position="3"/>
        <end position="31"/>
    </location>
</feature>
<dbReference type="Proteomes" id="UP001142610">
    <property type="component" value="Unassembled WGS sequence"/>
</dbReference>
<dbReference type="PROSITE" id="PS51192">
    <property type="entry name" value="HELICASE_ATP_BIND_1"/>
    <property type="match status" value="1"/>
</dbReference>
<dbReference type="PANTHER" id="PTHR47959">
    <property type="entry name" value="ATP-DEPENDENT RNA HELICASE RHLE-RELATED"/>
    <property type="match status" value="1"/>
</dbReference>
<evidence type="ECO:0000259" key="10">
    <source>
        <dbReference type="PROSITE" id="PS51194"/>
    </source>
</evidence>
<evidence type="ECO:0000259" key="9">
    <source>
        <dbReference type="PROSITE" id="PS51192"/>
    </source>
</evidence>
<feature type="short sequence motif" description="Q motif" evidence="6">
    <location>
        <begin position="3"/>
        <end position="31"/>
    </location>
</feature>
<keyword evidence="3 7" id="KW-0347">Helicase</keyword>
<dbReference type="InterPro" id="IPR014001">
    <property type="entry name" value="Helicase_ATP-bd"/>
</dbReference>
<evidence type="ECO:0000313" key="12">
    <source>
        <dbReference type="EMBL" id="MCQ8185303.1"/>
    </source>
</evidence>
<keyword evidence="4 7" id="KW-0067">ATP-binding</keyword>
<proteinExistence type="inferred from homology"/>
<evidence type="ECO:0000256" key="3">
    <source>
        <dbReference type="ARBA" id="ARBA00022806"/>
    </source>
</evidence>
<dbReference type="InterPro" id="IPR014014">
    <property type="entry name" value="RNA_helicase_DEAD_Q_motif"/>
</dbReference>
<dbReference type="PROSITE" id="PS51195">
    <property type="entry name" value="Q_MOTIF"/>
    <property type="match status" value="1"/>
</dbReference>
<dbReference type="SUPFAM" id="SSF52540">
    <property type="entry name" value="P-loop containing nucleoside triphosphate hydrolases"/>
    <property type="match status" value="1"/>
</dbReference>
<dbReference type="Gene3D" id="3.30.70.330">
    <property type="match status" value="1"/>
</dbReference>
<dbReference type="InterPro" id="IPR005580">
    <property type="entry name" value="DbpA/CsdA_RNA-bd_dom"/>
</dbReference>
<dbReference type="InterPro" id="IPR027417">
    <property type="entry name" value="P-loop_NTPase"/>
</dbReference>
<dbReference type="InterPro" id="IPR012677">
    <property type="entry name" value="Nucleotide-bd_a/b_plait_sf"/>
</dbReference>
<evidence type="ECO:0000313" key="13">
    <source>
        <dbReference type="Proteomes" id="UP001142610"/>
    </source>
</evidence>
<evidence type="ECO:0000256" key="4">
    <source>
        <dbReference type="ARBA" id="ARBA00022840"/>
    </source>
</evidence>
<keyword evidence="2 7" id="KW-0378">Hydrolase</keyword>
<feature type="compositionally biased region" description="Basic and acidic residues" evidence="8">
    <location>
        <begin position="539"/>
        <end position="566"/>
    </location>
</feature>
<evidence type="ECO:0000256" key="7">
    <source>
        <dbReference type="RuleBase" id="RU000492"/>
    </source>
</evidence>
<evidence type="ECO:0000259" key="11">
    <source>
        <dbReference type="PROSITE" id="PS51195"/>
    </source>
</evidence>
<comment type="caution">
    <text evidence="12">The sequence shown here is derived from an EMBL/GenBank/DDBJ whole genome shotgun (WGS) entry which is preliminary data.</text>
</comment>
<dbReference type="PANTHER" id="PTHR47959:SF1">
    <property type="entry name" value="ATP-DEPENDENT RNA HELICASE DBPA"/>
    <property type="match status" value="1"/>
</dbReference>
<feature type="domain" description="Helicase C-terminal" evidence="10">
    <location>
        <begin position="237"/>
        <end position="382"/>
    </location>
</feature>
<dbReference type="RefSeq" id="WP_256619173.1">
    <property type="nucleotide sequence ID" value="NZ_JANIBC010000004.1"/>
</dbReference>
<dbReference type="CDD" id="cd12252">
    <property type="entry name" value="RRM_DbpA"/>
    <property type="match status" value="1"/>
</dbReference>
<organism evidence="12 13">
    <name type="scientific">Parvularcula maris</name>
    <dbReference type="NCBI Taxonomy" id="2965077"/>
    <lineage>
        <taxon>Bacteria</taxon>
        <taxon>Pseudomonadati</taxon>
        <taxon>Pseudomonadota</taxon>
        <taxon>Alphaproteobacteria</taxon>
        <taxon>Parvularculales</taxon>
        <taxon>Parvularculaceae</taxon>
        <taxon>Parvularcula</taxon>
    </lineage>
</organism>
<dbReference type="GO" id="GO:0016787">
    <property type="term" value="F:hydrolase activity"/>
    <property type="evidence" value="ECO:0007669"/>
    <property type="project" value="UniProtKB-KW"/>
</dbReference>
<dbReference type="Pfam" id="PF03880">
    <property type="entry name" value="DbpA"/>
    <property type="match status" value="1"/>
</dbReference>
<dbReference type="CDD" id="cd00268">
    <property type="entry name" value="DEADc"/>
    <property type="match status" value="1"/>
</dbReference>
<evidence type="ECO:0000256" key="8">
    <source>
        <dbReference type="SAM" id="MobiDB-lite"/>
    </source>
</evidence>
<accession>A0A9X2L8Z7</accession>
<gene>
    <name evidence="12" type="ORF">NOG11_07850</name>
</gene>
<dbReference type="GO" id="GO:0005829">
    <property type="term" value="C:cytosol"/>
    <property type="evidence" value="ECO:0007669"/>
    <property type="project" value="TreeGrafter"/>
</dbReference>
<dbReference type="GO" id="GO:0003676">
    <property type="term" value="F:nucleic acid binding"/>
    <property type="evidence" value="ECO:0007669"/>
    <property type="project" value="InterPro"/>
</dbReference>
<dbReference type="PROSITE" id="PS00039">
    <property type="entry name" value="DEAD_ATP_HELICASE"/>
    <property type="match status" value="1"/>
</dbReference>
<dbReference type="InterPro" id="IPR044742">
    <property type="entry name" value="DEAD/DEAH_RhlB"/>
</dbReference>
<dbReference type="Gene3D" id="3.40.50.300">
    <property type="entry name" value="P-loop containing nucleotide triphosphate hydrolases"/>
    <property type="match status" value="2"/>
</dbReference>
<dbReference type="EMBL" id="JANIBC010000004">
    <property type="protein sequence ID" value="MCQ8185303.1"/>
    <property type="molecule type" value="Genomic_DNA"/>
</dbReference>
<feature type="domain" description="Helicase ATP-binding" evidence="9">
    <location>
        <begin position="34"/>
        <end position="210"/>
    </location>
</feature>
<dbReference type="CDD" id="cd18787">
    <property type="entry name" value="SF2_C_DEAD"/>
    <property type="match status" value="1"/>
</dbReference>
<evidence type="ECO:0000256" key="6">
    <source>
        <dbReference type="PROSITE-ProRule" id="PRU00552"/>
    </source>
</evidence>
<name>A0A9X2L8Z7_9PROT</name>
<dbReference type="GO" id="GO:0003724">
    <property type="term" value="F:RNA helicase activity"/>
    <property type="evidence" value="ECO:0007669"/>
    <property type="project" value="InterPro"/>
</dbReference>
<dbReference type="Pfam" id="PF00271">
    <property type="entry name" value="Helicase_C"/>
    <property type="match status" value="1"/>
</dbReference>
<dbReference type="InterPro" id="IPR050079">
    <property type="entry name" value="DEAD_box_RNA_helicase"/>
</dbReference>
<evidence type="ECO:0000256" key="5">
    <source>
        <dbReference type="ARBA" id="ARBA00038437"/>
    </source>
</evidence>
<evidence type="ECO:0000256" key="1">
    <source>
        <dbReference type="ARBA" id="ARBA00022741"/>
    </source>
</evidence>
<sequence>MTSTAAAEGLHPALARALAQKGYETLTEVQAAMLSPDLLGQDLLVSAKTGSGKTVGFGVAIGPDLLGEEDRLPEASLPSALIVAPTRELAMQVAKELTWLYGPAGARVATCVGGMDMRAERQALSRGAHIVVGTPGRLVDHISRGSLDLAALKVAVLDEADEMLKLGFREELEAILDACPEGRRTLMFSATVGGGIAKLAGRFQQDAVRVSLASPAEQHGDIAYRALLTAQFDTERAIINTLRYYEAENAIVFCSTRAAVARLTSRLANRGLSVVSMSGELTQTERSHALQAMRDGRARVCVATDVAARGIDLPGLELVIHADLPKNREGLLHRSGRTGRAGRKGTSVLIVPPKARRFVERLLSDAKVEADWGNPPSADEVRAKDEERLLESPALNEPKEVTELARTLAASHPAEQLAAALIELHLQGRSAPEELSVVEPLDKVRERPIRREDADAVWVTLSVGRKKKAEPRWLLPMLCKAGGLTKGAIGAIRVLEHETFVGLDPHKASAFLGRIKEDPVLEDGITVALADGPPPQGGQDRRENFSPRGKQERSKKPWKPREERGASEAASSEPRAEQKEKSFKRRRKAKPGAAFAKTSASYKKKDGGKPFKKHRAADGSGKNPRKRPG</sequence>
<dbReference type="GO" id="GO:0005524">
    <property type="term" value="F:ATP binding"/>
    <property type="evidence" value="ECO:0007669"/>
    <property type="project" value="UniProtKB-KW"/>
</dbReference>
<reference evidence="12" key="1">
    <citation type="submission" date="2022-07" db="EMBL/GenBank/DDBJ databases">
        <title>Parvularcula maris sp. nov., an algicidal bacterium isolated from seawater.</title>
        <authorList>
            <person name="Li F."/>
        </authorList>
    </citation>
    <scope>NUCLEOTIDE SEQUENCE</scope>
    <source>
        <strain evidence="12">BGMRC 0090</strain>
    </source>
</reference>
<evidence type="ECO:0000256" key="2">
    <source>
        <dbReference type="ARBA" id="ARBA00022801"/>
    </source>
</evidence>
<keyword evidence="1 7" id="KW-0547">Nucleotide-binding</keyword>
<keyword evidence="13" id="KW-1185">Reference proteome</keyword>
<dbReference type="SMART" id="SM00490">
    <property type="entry name" value="HELICc"/>
    <property type="match status" value="1"/>
</dbReference>
<dbReference type="SMART" id="SM00487">
    <property type="entry name" value="DEXDc"/>
    <property type="match status" value="1"/>
</dbReference>
<dbReference type="InterPro" id="IPR011545">
    <property type="entry name" value="DEAD/DEAH_box_helicase_dom"/>
</dbReference>
<feature type="region of interest" description="Disordered" evidence="8">
    <location>
        <begin position="527"/>
        <end position="629"/>
    </location>
</feature>
<comment type="similarity">
    <text evidence="5 7">Belongs to the DEAD box helicase family.</text>
</comment>
<dbReference type="PROSITE" id="PS51194">
    <property type="entry name" value="HELICASE_CTER"/>
    <property type="match status" value="1"/>
</dbReference>
<dbReference type="Pfam" id="PF00270">
    <property type="entry name" value="DEAD"/>
    <property type="match status" value="1"/>
</dbReference>
<dbReference type="InterPro" id="IPR000629">
    <property type="entry name" value="RNA-helicase_DEAD-box_CS"/>
</dbReference>